<dbReference type="InterPro" id="IPR041489">
    <property type="entry name" value="PDZ_6"/>
</dbReference>
<keyword evidence="5" id="KW-0677">Repeat</keyword>
<dbReference type="EMBL" id="JAGGJV010000001">
    <property type="protein sequence ID" value="MBP1856549.1"/>
    <property type="molecule type" value="Genomic_DNA"/>
</dbReference>
<evidence type="ECO:0000256" key="3">
    <source>
        <dbReference type="ARBA" id="ARBA00022670"/>
    </source>
</evidence>
<dbReference type="PANTHER" id="PTHR22939:SF129">
    <property type="entry name" value="SERINE PROTEASE HTRA2, MITOCHONDRIAL"/>
    <property type="match status" value="1"/>
</dbReference>
<evidence type="ECO:0000256" key="6">
    <source>
        <dbReference type="ARBA" id="ARBA00022764"/>
    </source>
</evidence>
<sequence>MIRSPRTLVLSTMAGLIVFAAAVHFIAPGVNASDDVEDIRTGAIVAQAETPKVQPQSRAEMQLSFAPLVKQTANAVVNVYAEKTVQNRSPFADDPFFEQFFGQQMPNRSSKQSSLGSGVIVGKNGIVVTNNHVIADADDIKIALADGREFESTVMLKDERLDLAVLKIKSDGPFETIPLGDSDAVEVGDLVLAIGNPFGVGQTVTSGIVSALARNQVVSGDFGFFIQTDAAINPGNSGGGLIDMNGQLIGINTAIFSRGGGSNGVGFAIPANLVKVFVASAEGGNGSFTRPFIGASFEPVTSEVAEALGLDRARGALVSSVIEGGPAEKAGMKPGQVIVAVNGIPVEHPDALGYRLTTVGVGHQAKVTVSENGKTRDLELTLAEAPETSPRDERLIEGRNPFAGAVVGNLSPRLADELHMSTSSQGVVITQINRGSPAARVGFQPKDIIIAVNGTPIDKSTTLEAIAKDDPSLWRVEIERDGQRIRQFFR</sequence>
<dbReference type="GO" id="GO:0008233">
    <property type="term" value="F:peptidase activity"/>
    <property type="evidence" value="ECO:0007669"/>
    <property type="project" value="UniProtKB-KW"/>
</dbReference>
<dbReference type="Pfam" id="PF17820">
    <property type="entry name" value="PDZ_6"/>
    <property type="match status" value="2"/>
</dbReference>
<evidence type="ECO:0000256" key="7">
    <source>
        <dbReference type="ARBA" id="ARBA00022801"/>
    </source>
</evidence>
<dbReference type="Gene3D" id="2.40.10.120">
    <property type="match status" value="1"/>
</dbReference>
<comment type="caution">
    <text evidence="11">The sequence shown here is derived from an EMBL/GenBank/DDBJ whole genome shotgun (WGS) entry which is preliminary data.</text>
</comment>
<evidence type="ECO:0000256" key="2">
    <source>
        <dbReference type="ARBA" id="ARBA00010541"/>
    </source>
</evidence>
<evidence type="ECO:0000256" key="8">
    <source>
        <dbReference type="ARBA" id="ARBA00022825"/>
    </source>
</evidence>
<keyword evidence="7" id="KW-0378">Hydrolase</keyword>
<dbReference type="GO" id="GO:0006508">
    <property type="term" value="P:proteolysis"/>
    <property type="evidence" value="ECO:0007669"/>
    <property type="project" value="UniProtKB-KW"/>
</dbReference>
<accession>A0ABS4EF22</accession>
<dbReference type="InterPro" id="IPR036034">
    <property type="entry name" value="PDZ_sf"/>
</dbReference>
<feature type="chain" id="PRO_5045443304" evidence="9">
    <location>
        <begin position="33"/>
        <end position="490"/>
    </location>
</feature>
<evidence type="ECO:0000313" key="12">
    <source>
        <dbReference type="Proteomes" id="UP000823786"/>
    </source>
</evidence>
<comment type="similarity">
    <text evidence="2">Belongs to the peptidase S1C family.</text>
</comment>
<evidence type="ECO:0000259" key="10">
    <source>
        <dbReference type="PROSITE" id="PS50106"/>
    </source>
</evidence>
<keyword evidence="8" id="KW-0720">Serine protease</keyword>
<feature type="domain" description="PDZ" evidence="10">
    <location>
        <begin position="426"/>
        <end position="466"/>
    </location>
</feature>
<dbReference type="SMART" id="SM00228">
    <property type="entry name" value="PDZ"/>
    <property type="match status" value="2"/>
</dbReference>
<dbReference type="SUPFAM" id="SSF50156">
    <property type="entry name" value="PDZ domain-like"/>
    <property type="match status" value="2"/>
</dbReference>
<gene>
    <name evidence="11" type="ORF">J2Z75_000029</name>
</gene>
<dbReference type="InterPro" id="IPR001478">
    <property type="entry name" value="PDZ"/>
</dbReference>
<evidence type="ECO:0000256" key="4">
    <source>
        <dbReference type="ARBA" id="ARBA00022729"/>
    </source>
</evidence>
<proteinExistence type="inferred from homology"/>
<dbReference type="PRINTS" id="PR00834">
    <property type="entry name" value="PROTEASES2C"/>
</dbReference>
<evidence type="ECO:0000256" key="5">
    <source>
        <dbReference type="ARBA" id="ARBA00022737"/>
    </source>
</evidence>
<name>A0ABS4EF22_9HYPH</name>
<feature type="signal peptide" evidence="9">
    <location>
        <begin position="1"/>
        <end position="32"/>
    </location>
</feature>
<dbReference type="Gene3D" id="2.30.42.10">
    <property type="match status" value="2"/>
</dbReference>
<keyword evidence="3 11" id="KW-0645">Protease</keyword>
<dbReference type="SUPFAM" id="SSF50494">
    <property type="entry name" value="Trypsin-like serine proteases"/>
    <property type="match status" value="1"/>
</dbReference>
<comment type="subcellular location">
    <subcellularLocation>
        <location evidence="1">Periplasm</location>
    </subcellularLocation>
</comment>
<dbReference type="PANTHER" id="PTHR22939">
    <property type="entry name" value="SERINE PROTEASE FAMILY S1C HTRA-RELATED"/>
    <property type="match status" value="1"/>
</dbReference>
<feature type="domain" description="PDZ" evidence="10">
    <location>
        <begin position="275"/>
        <end position="351"/>
    </location>
</feature>
<dbReference type="PROSITE" id="PS50106">
    <property type="entry name" value="PDZ"/>
    <property type="match status" value="2"/>
</dbReference>
<dbReference type="InterPro" id="IPR011782">
    <property type="entry name" value="Pept_S1C_Do"/>
</dbReference>
<organism evidence="11 12">
    <name type="scientific">Rhizobium herbae</name>
    <dbReference type="NCBI Taxonomy" id="508661"/>
    <lineage>
        <taxon>Bacteria</taxon>
        <taxon>Pseudomonadati</taxon>
        <taxon>Pseudomonadota</taxon>
        <taxon>Alphaproteobacteria</taxon>
        <taxon>Hyphomicrobiales</taxon>
        <taxon>Rhizobiaceae</taxon>
        <taxon>Rhizobium/Agrobacterium group</taxon>
        <taxon>Rhizobium</taxon>
    </lineage>
</organism>
<dbReference type="InterPro" id="IPR009003">
    <property type="entry name" value="Peptidase_S1_PA"/>
</dbReference>
<keyword evidence="4 9" id="KW-0732">Signal</keyword>
<dbReference type="InterPro" id="IPR001940">
    <property type="entry name" value="Peptidase_S1C"/>
</dbReference>
<keyword evidence="12" id="KW-1185">Reference proteome</keyword>
<evidence type="ECO:0000256" key="9">
    <source>
        <dbReference type="SAM" id="SignalP"/>
    </source>
</evidence>
<evidence type="ECO:0000256" key="1">
    <source>
        <dbReference type="ARBA" id="ARBA00004418"/>
    </source>
</evidence>
<evidence type="ECO:0000313" key="11">
    <source>
        <dbReference type="EMBL" id="MBP1856549.1"/>
    </source>
</evidence>
<protein>
    <submittedName>
        <fullName evidence="11">Do/DeqQ family serine protease</fullName>
    </submittedName>
</protein>
<dbReference type="Proteomes" id="UP000823786">
    <property type="component" value="Unassembled WGS sequence"/>
</dbReference>
<dbReference type="Pfam" id="PF13365">
    <property type="entry name" value="Trypsin_2"/>
    <property type="match status" value="1"/>
</dbReference>
<reference evidence="11 12" key="1">
    <citation type="submission" date="2021-03" db="EMBL/GenBank/DDBJ databases">
        <title>Genomic Encyclopedia of Type Strains, Phase IV (KMG-IV): sequencing the most valuable type-strain genomes for metagenomic binning, comparative biology and taxonomic classification.</title>
        <authorList>
            <person name="Goeker M."/>
        </authorList>
    </citation>
    <scope>NUCLEOTIDE SEQUENCE [LARGE SCALE GENOMIC DNA]</scope>
    <source>
        <strain evidence="11 12">DSM 26427</strain>
    </source>
</reference>
<keyword evidence="6" id="KW-0574">Periplasm</keyword>
<dbReference type="NCBIfam" id="TIGR02037">
    <property type="entry name" value="degP_htrA_DO"/>
    <property type="match status" value="1"/>
</dbReference>